<evidence type="ECO:0000256" key="2">
    <source>
        <dbReference type="ARBA" id="ARBA00012393"/>
    </source>
</evidence>
<evidence type="ECO:0000256" key="4">
    <source>
        <dbReference type="ARBA" id="ARBA00022643"/>
    </source>
</evidence>
<dbReference type="EMBL" id="JADIMU010000001">
    <property type="protein sequence ID" value="MBO8442182.1"/>
    <property type="molecule type" value="Genomic_DNA"/>
</dbReference>
<feature type="domain" description="FAD synthetase" evidence="11">
    <location>
        <begin position="19"/>
        <end position="168"/>
    </location>
</feature>
<comment type="pathway">
    <text evidence="1">Cofactor biosynthesis; FAD biosynthesis; FAD from FMN: step 1/1.</text>
</comment>
<organism evidence="12 13">
    <name type="scientific">Candidatus Aphodenecus pullistercoris</name>
    <dbReference type="NCBI Taxonomy" id="2840669"/>
    <lineage>
        <taxon>Bacteria</taxon>
        <taxon>Pseudomonadati</taxon>
        <taxon>Spirochaetota</taxon>
        <taxon>Spirochaetia</taxon>
        <taxon>Spirochaetales</taxon>
        <taxon>Candidatus Aphodenecus</taxon>
    </lineage>
</organism>
<dbReference type="Gene3D" id="3.40.50.620">
    <property type="entry name" value="HUPs"/>
    <property type="match status" value="1"/>
</dbReference>
<evidence type="ECO:0000256" key="1">
    <source>
        <dbReference type="ARBA" id="ARBA00004726"/>
    </source>
</evidence>
<evidence type="ECO:0000256" key="9">
    <source>
        <dbReference type="ARBA" id="ARBA00022840"/>
    </source>
</evidence>
<keyword evidence="3" id="KW-0285">Flavoprotein</keyword>
<sequence length="272" mass="30000">MRIYDFSLALEKGLLKGHELSLAIGVFDGVHLGHQEVFSRLVSFARSHEGVESCVITFGTNPKVKGLMSLDSLRLRSQYVASFGVDYMVVIDFSSDFSKMSGREFIRLLCTMCRVKAVIVGEDFKCGSLSDQITAKELSDAFHDEGCEVEVDVIPPVMDSDHVRISSTHIRQLVSAGDIARANRLAGSPYRYDLVSCRFERLGSCLVTQAVGTQRLPGDGIYAARLLLLDGSSIKGRLEIRHDCLSFRPEADVDVARADSIEIFPIGEMESI</sequence>
<reference evidence="12" key="2">
    <citation type="journal article" date="2021" name="PeerJ">
        <title>Extensive microbial diversity within the chicken gut microbiome revealed by metagenomics and culture.</title>
        <authorList>
            <person name="Gilroy R."/>
            <person name="Ravi A."/>
            <person name="Getino M."/>
            <person name="Pursley I."/>
            <person name="Horton D.L."/>
            <person name="Alikhan N.F."/>
            <person name="Baker D."/>
            <person name="Gharbi K."/>
            <person name="Hall N."/>
            <person name="Watson M."/>
            <person name="Adriaenssens E.M."/>
            <person name="Foster-Nyarko E."/>
            <person name="Jarju S."/>
            <person name="Secka A."/>
            <person name="Antonio M."/>
            <person name="Oren A."/>
            <person name="Chaudhuri R.R."/>
            <person name="La Ragione R."/>
            <person name="Hildebrand F."/>
            <person name="Pallen M.J."/>
        </authorList>
    </citation>
    <scope>NUCLEOTIDE SEQUENCE</scope>
    <source>
        <strain evidence="12">11167</strain>
    </source>
</reference>
<dbReference type="Pfam" id="PF06574">
    <property type="entry name" value="FAD_syn"/>
    <property type="match status" value="1"/>
</dbReference>
<evidence type="ECO:0000313" key="12">
    <source>
        <dbReference type="EMBL" id="MBO8442182.1"/>
    </source>
</evidence>
<dbReference type="GO" id="GO:0003919">
    <property type="term" value="F:FMN adenylyltransferase activity"/>
    <property type="evidence" value="ECO:0007669"/>
    <property type="project" value="UniProtKB-EC"/>
</dbReference>
<dbReference type="Proteomes" id="UP000823633">
    <property type="component" value="Unassembled WGS sequence"/>
</dbReference>
<evidence type="ECO:0000259" key="11">
    <source>
        <dbReference type="Pfam" id="PF06574"/>
    </source>
</evidence>
<name>A0A9D9E686_9SPIR</name>
<keyword evidence="9" id="KW-0067">ATP-binding</keyword>
<reference evidence="12" key="1">
    <citation type="submission" date="2020-10" db="EMBL/GenBank/DDBJ databases">
        <authorList>
            <person name="Gilroy R."/>
        </authorList>
    </citation>
    <scope>NUCLEOTIDE SEQUENCE</scope>
    <source>
        <strain evidence="12">11167</strain>
    </source>
</reference>
<comment type="catalytic activity">
    <reaction evidence="10">
        <text>FMN + ATP + H(+) = FAD + diphosphate</text>
        <dbReference type="Rhea" id="RHEA:17237"/>
        <dbReference type="ChEBI" id="CHEBI:15378"/>
        <dbReference type="ChEBI" id="CHEBI:30616"/>
        <dbReference type="ChEBI" id="CHEBI:33019"/>
        <dbReference type="ChEBI" id="CHEBI:57692"/>
        <dbReference type="ChEBI" id="CHEBI:58210"/>
        <dbReference type="EC" id="2.7.7.2"/>
    </reaction>
</comment>
<protein>
    <recommendedName>
        <fullName evidence="2">FAD synthase</fullName>
        <ecNumber evidence="2">2.7.7.2</ecNumber>
    </recommendedName>
</protein>
<evidence type="ECO:0000256" key="10">
    <source>
        <dbReference type="ARBA" id="ARBA00049494"/>
    </source>
</evidence>
<evidence type="ECO:0000256" key="7">
    <source>
        <dbReference type="ARBA" id="ARBA00022741"/>
    </source>
</evidence>
<keyword evidence="5" id="KW-0808">Transferase</keyword>
<gene>
    <name evidence="12" type="ORF">IAC42_00260</name>
</gene>
<dbReference type="GO" id="GO:0005524">
    <property type="term" value="F:ATP binding"/>
    <property type="evidence" value="ECO:0007669"/>
    <property type="project" value="UniProtKB-KW"/>
</dbReference>
<dbReference type="SUPFAM" id="SSF52374">
    <property type="entry name" value="Nucleotidylyl transferase"/>
    <property type="match status" value="1"/>
</dbReference>
<evidence type="ECO:0000256" key="6">
    <source>
        <dbReference type="ARBA" id="ARBA00022695"/>
    </source>
</evidence>
<dbReference type="InterPro" id="IPR015864">
    <property type="entry name" value="FAD_synthase"/>
</dbReference>
<proteinExistence type="predicted"/>
<dbReference type="EC" id="2.7.7.2" evidence="2"/>
<dbReference type="InterPro" id="IPR014729">
    <property type="entry name" value="Rossmann-like_a/b/a_fold"/>
</dbReference>
<evidence type="ECO:0000256" key="5">
    <source>
        <dbReference type="ARBA" id="ARBA00022679"/>
    </source>
</evidence>
<dbReference type="AlphaFoldDB" id="A0A9D9E686"/>
<keyword evidence="8" id="KW-0274">FAD</keyword>
<keyword evidence="7" id="KW-0547">Nucleotide-binding</keyword>
<comment type="caution">
    <text evidence="12">The sequence shown here is derived from an EMBL/GenBank/DDBJ whole genome shotgun (WGS) entry which is preliminary data.</text>
</comment>
<keyword evidence="6" id="KW-0548">Nucleotidyltransferase</keyword>
<evidence type="ECO:0000313" key="13">
    <source>
        <dbReference type="Proteomes" id="UP000823633"/>
    </source>
</evidence>
<dbReference type="CDD" id="cd02064">
    <property type="entry name" value="FAD_synthetase_N"/>
    <property type="match status" value="1"/>
</dbReference>
<evidence type="ECO:0000256" key="3">
    <source>
        <dbReference type="ARBA" id="ARBA00022630"/>
    </source>
</evidence>
<dbReference type="GO" id="GO:0009231">
    <property type="term" value="P:riboflavin biosynthetic process"/>
    <property type="evidence" value="ECO:0007669"/>
    <property type="project" value="InterPro"/>
</dbReference>
<accession>A0A9D9E686</accession>
<keyword evidence="4" id="KW-0288">FMN</keyword>
<evidence type="ECO:0000256" key="8">
    <source>
        <dbReference type="ARBA" id="ARBA00022827"/>
    </source>
</evidence>